<protein>
    <recommendedName>
        <fullName evidence="3">Phage protein</fullName>
    </recommendedName>
</protein>
<organism evidence="1 2">
    <name type="scientific">Aeromonas schubertii</name>
    <dbReference type="NCBI Taxonomy" id="652"/>
    <lineage>
        <taxon>Bacteria</taxon>
        <taxon>Pseudomonadati</taxon>
        <taxon>Pseudomonadota</taxon>
        <taxon>Gammaproteobacteria</taxon>
        <taxon>Aeromonadales</taxon>
        <taxon>Aeromonadaceae</taxon>
        <taxon>Aeromonas</taxon>
    </lineage>
</organism>
<reference evidence="2" key="1">
    <citation type="submission" date="2015-10" db="EMBL/GenBank/DDBJ databases">
        <title>Complete Genome Sequence of Aeromonas schubertii strain WL1483.</title>
        <authorList>
            <person name="Liu L."/>
        </authorList>
    </citation>
    <scope>NUCLEOTIDE SEQUENCE [LARGE SCALE GENOMIC DNA]</scope>
    <source>
        <strain evidence="2">WL1483</strain>
    </source>
</reference>
<dbReference type="AlphaFoldDB" id="A0A0S2SNV8"/>
<dbReference type="KEGG" id="asr:WL1483_4034"/>
<gene>
    <name evidence="1" type="ORF">WL1483_4034</name>
</gene>
<evidence type="ECO:0000313" key="1">
    <source>
        <dbReference type="EMBL" id="ALP43453.1"/>
    </source>
</evidence>
<dbReference type="PATRIC" id="fig|652.5.peg.2767"/>
<dbReference type="InterPro" id="IPR056209">
    <property type="entry name" value="SU10_adaptor"/>
</dbReference>
<reference evidence="1 2" key="2">
    <citation type="journal article" date="2016" name="Genome Announc.">
        <title>Complete Genome Sequence of the Highly Virulent Aeromonas schubertii Strain WL1483, Isolated from Diseased Snakehead Fish (Channa argus) in China.</title>
        <authorList>
            <person name="Liu L."/>
            <person name="Li N."/>
            <person name="Zhang D."/>
            <person name="Fu X."/>
            <person name="Shi C."/>
            <person name="Lin Q."/>
            <person name="Hao G."/>
        </authorList>
    </citation>
    <scope>NUCLEOTIDE SEQUENCE [LARGE SCALE GENOMIC DNA]</scope>
    <source>
        <strain evidence="1 2">WL1483</strain>
    </source>
</reference>
<name>A0A0S2SNV8_9GAMM</name>
<dbReference type="Pfam" id="PF24175">
    <property type="entry name" value="SU10_adaptor"/>
    <property type="match status" value="1"/>
</dbReference>
<proteinExistence type="predicted"/>
<dbReference type="Proteomes" id="UP000058114">
    <property type="component" value="Chromosome"/>
</dbReference>
<dbReference type="RefSeq" id="WP_060586771.1">
    <property type="nucleotide sequence ID" value="NZ_CP013067.1"/>
</dbReference>
<sequence length="219" mass="24093">MSTIKALLERVSIELTDKTRVSWSAADLVSYYNSAIAAIANYRPDVFAQTQEFSCVAGTRQVMPAGAVKLIEVERNTGGRKIRFFKRGELDDLDPEWMTGTGAAAAEAYLHEPTNPRTFWLYPGVAAGVKVDLVLSALPAPVDVAQVESGVALQVDDTFLTPCMDWIIYRAYLRDSDDTANSARGQLHLQAFAQYLGIKLQMDRAVIAVRGDKFQTNQG</sequence>
<dbReference type="EMBL" id="CP013067">
    <property type="protein sequence ID" value="ALP43453.1"/>
    <property type="molecule type" value="Genomic_DNA"/>
</dbReference>
<evidence type="ECO:0000313" key="2">
    <source>
        <dbReference type="Proteomes" id="UP000058114"/>
    </source>
</evidence>
<evidence type="ECO:0008006" key="3">
    <source>
        <dbReference type="Google" id="ProtNLM"/>
    </source>
</evidence>
<accession>A0A0S2SNV8</accession>